<dbReference type="EMBL" id="JABFYL010000048">
    <property type="protein sequence ID" value="NVN53280.1"/>
    <property type="molecule type" value="Genomic_DNA"/>
</dbReference>
<dbReference type="GO" id="GO:0006352">
    <property type="term" value="P:DNA-templated transcription initiation"/>
    <property type="evidence" value="ECO:0007669"/>
    <property type="project" value="InterPro"/>
</dbReference>
<protein>
    <submittedName>
        <fullName evidence="9">RNA polymerase ECF-type sigma factor</fullName>
    </submittedName>
</protein>
<sequence>MNSAERQVTETIRAEGARILATLVRVVGDLHIAEDAVQEAAIRALRQWPITGMPESPRAWLTVTARRAAIDHLRREGARTAKERAAMDLLLDEDPGEPVIQDDMLRLIFTCAHPALSLDAQVTLALRVLCGLSTTQIASVLLSSEAAVAKRLTRTRTKIARAGIPYEVPAAAELPQRLSAVCAVVYTLYTSSHSAIAGPHLWDVDGSREAVRLARLVCDLMPDEVMPMSVLSLLLLTEARRHARADAAGHPIVLAEQDRTAWDPAAIDEGCRLLDVSLRRCDGVADPYQLQAAIAAEHATAATYRDTDWAEIVRLYDMLIGVHPSSAALLARAVAVAEASGTATGLAALTELEPDHRWHAVRAELLARDDHFPEAITEMTASLTGHWSVSDAEADHRTRLIEQWTRRIP</sequence>
<evidence type="ECO:0000313" key="9">
    <source>
        <dbReference type="EMBL" id="NVN53280.1"/>
    </source>
</evidence>
<evidence type="ECO:0000256" key="5">
    <source>
        <dbReference type="ARBA" id="ARBA00023163"/>
    </source>
</evidence>
<keyword evidence="5" id="KW-0804">Transcription</keyword>
<dbReference type="GO" id="GO:0003677">
    <property type="term" value="F:DNA binding"/>
    <property type="evidence" value="ECO:0007669"/>
    <property type="project" value="UniProtKB-KW"/>
</dbReference>
<dbReference type="SUPFAM" id="SSF88659">
    <property type="entry name" value="Sigma3 and sigma4 domains of RNA polymerase sigma factors"/>
    <property type="match status" value="1"/>
</dbReference>
<feature type="domain" description="DUF6596" evidence="8">
    <location>
        <begin position="177"/>
        <end position="276"/>
    </location>
</feature>
<dbReference type="PANTHER" id="PTHR47756:SF2">
    <property type="entry name" value="BLL6612 PROTEIN"/>
    <property type="match status" value="1"/>
</dbReference>
<dbReference type="InterPro" id="IPR013324">
    <property type="entry name" value="RNA_pol_sigma_r3/r4-like"/>
</dbReference>
<evidence type="ECO:0000256" key="3">
    <source>
        <dbReference type="ARBA" id="ARBA00023082"/>
    </source>
</evidence>
<dbReference type="Proteomes" id="UP000570517">
    <property type="component" value="Unassembled WGS sequence"/>
</dbReference>
<evidence type="ECO:0000313" key="10">
    <source>
        <dbReference type="Proteomes" id="UP000570517"/>
    </source>
</evidence>
<evidence type="ECO:0000256" key="2">
    <source>
        <dbReference type="ARBA" id="ARBA00023015"/>
    </source>
</evidence>
<dbReference type="AlphaFoldDB" id="A0A850PZ46"/>
<proteinExistence type="inferred from homology"/>
<feature type="domain" description="RNA polymerase sigma-70 region 2" evidence="6">
    <location>
        <begin position="13"/>
        <end position="77"/>
    </location>
</feature>
<comment type="caution">
    <text evidence="9">The sequence shown here is derived from an EMBL/GenBank/DDBJ whole genome shotgun (WGS) entry which is preliminary data.</text>
</comment>
<evidence type="ECO:0000256" key="1">
    <source>
        <dbReference type="ARBA" id="ARBA00010641"/>
    </source>
</evidence>
<dbReference type="InterPro" id="IPR014284">
    <property type="entry name" value="RNA_pol_sigma-70_dom"/>
</dbReference>
<name>A0A850PZ46_9MYCO</name>
<organism evidence="9 10">
    <name type="scientific">Mycolicibacterium hippocampi</name>
    <dbReference type="NCBI Taxonomy" id="659824"/>
    <lineage>
        <taxon>Bacteria</taxon>
        <taxon>Bacillati</taxon>
        <taxon>Actinomycetota</taxon>
        <taxon>Actinomycetes</taxon>
        <taxon>Mycobacteriales</taxon>
        <taxon>Mycobacteriaceae</taxon>
        <taxon>Mycolicibacterium</taxon>
    </lineage>
</organism>
<dbReference type="Pfam" id="PF08281">
    <property type="entry name" value="Sigma70_r4_2"/>
    <property type="match status" value="1"/>
</dbReference>
<dbReference type="PANTHER" id="PTHR47756">
    <property type="entry name" value="BLL6612 PROTEIN-RELATED"/>
    <property type="match status" value="1"/>
</dbReference>
<keyword evidence="10" id="KW-1185">Reference proteome</keyword>
<dbReference type="Pfam" id="PF04542">
    <property type="entry name" value="Sigma70_r2"/>
    <property type="match status" value="1"/>
</dbReference>
<dbReference type="NCBIfam" id="TIGR02937">
    <property type="entry name" value="sigma70-ECF"/>
    <property type="match status" value="1"/>
</dbReference>
<evidence type="ECO:0000259" key="7">
    <source>
        <dbReference type="Pfam" id="PF08281"/>
    </source>
</evidence>
<dbReference type="InterPro" id="IPR036388">
    <property type="entry name" value="WH-like_DNA-bd_sf"/>
</dbReference>
<dbReference type="Gene3D" id="1.10.1740.10">
    <property type="match status" value="1"/>
</dbReference>
<dbReference type="InterPro" id="IPR013325">
    <property type="entry name" value="RNA_pol_sigma_r2"/>
</dbReference>
<dbReference type="Pfam" id="PF20239">
    <property type="entry name" value="DUF6596"/>
    <property type="match status" value="1"/>
</dbReference>
<keyword evidence="2" id="KW-0805">Transcription regulation</keyword>
<dbReference type="GO" id="GO:0016987">
    <property type="term" value="F:sigma factor activity"/>
    <property type="evidence" value="ECO:0007669"/>
    <property type="project" value="UniProtKB-KW"/>
</dbReference>
<reference evidence="9 10" key="1">
    <citation type="submission" date="2020-05" db="EMBL/GenBank/DDBJ databases">
        <title>Draft genome sequence of Mycobacterium hippocampi DL, isolated from European seabass, Dicentrarchus labrax, reared in fish farms.</title>
        <authorList>
            <person name="Stathopoulou P."/>
            <person name="Asimakis E."/>
            <person name="Tzokas K."/>
            <person name="Batargias C."/>
            <person name="Tsiamis G."/>
        </authorList>
    </citation>
    <scope>NUCLEOTIDE SEQUENCE [LARGE SCALE GENOMIC DNA]</scope>
    <source>
        <strain evidence="9 10">DL</strain>
    </source>
</reference>
<accession>A0A850PZ46</accession>
<keyword evidence="3" id="KW-0731">Sigma factor</keyword>
<feature type="domain" description="RNA polymerase sigma factor 70 region 4 type 2" evidence="7">
    <location>
        <begin position="108"/>
        <end position="159"/>
    </location>
</feature>
<evidence type="ECO:0000259" key="6">
    <source>
        <dbReference type="Pfam" id="PF04542"/>
    </source>
</evidence>
<comment type="similarity">
    <text evidence="1">Belongs to the sigma-70 factor family. ECF subfamily.</text>
</comment>
<dbReference type="InterPro" id="IPR007627">
    <property type="entry name" value="RNA_pol_sigma70_r2"/>
</dbReference>
<dbReference type="InterPro" id="IPR013249">
    <property type="entry name" value="RNA_pol_sigma70_r4_t2"/>
</dbReference>
<dbReference type="SUPFAM" id="SSF88946">
    <property type="entry name" value="Sigma2 domain of RNA polymerase sigma factors"/>
    <property type="match status" value="1"/>
</dbReference>
<gene>
    <name evidence="9" type="ORF">HLY00_5252</name>
</gene>
<dbReference type="InterPro" id="IPR046531">
    <property type="entry name" value="DUF6596"/>
</dbReference>
<evidence type="ECO:0000256" key="4">
    <source>
        <dbReference type="ARBA" id="ARBA00023125"/>
    </source>
</evidence>
<evidence type="ECO:0000259" key="8">
    <source>
        <dbReference type="Pfam" id="PF20239"/>
    </source>
</evidence>
<dbReference type="Gene3D" id="1.10.10.10">
    <property type="entry name" value="Winged helix-like DNA-binding domain superfamily/Winged helix DNA-binding domain"/>
    <property type="match status" value="1"/>
</dbReference>
<keyword evidence="4" id="KW-0238">DNA-binding</keyword>